<gene>
    <name evidence="4" type="primary">gnb1l</name>
    <name evidence="4" type="ORF">PPL_00293</name>
</gene>
<dbReference type="SUPFAM" id="SSF50978">
    <property type="entry name" value="WD40 repeat-like"/>
    <property type="match status" value="1"/>
</dbReference>
<evidence type="ECO:0000256" key="1">
    <source>
        <dbReference type="ARBA" id="ARBA00022574"/>
    </source>
</evidence>
<dbReference type="InParanoid" id="D3AW26"/>
<name>D3AW26_HETP5</name>
<dbReference type="FunCoup" id="D3AW26">
    <property type="interactions" value="24"/>
</dbReference>
<dbReference type="SMART" id="SM00320">
    <property type="entry name" value="WD40"/>
    <property type="match status" value="3"/>
</dbReference>
<accession>D3AW26</accession>
<proteinExistence type="predicted"/>
<feature type="repeat" description="WD" evidence="3">
    <location>
        <begin position="68"/>
        <end position="95"/>
    </location>
</feature>
<evidence type="ECO:0000313" key="4">
    <source>
        <dbReference type="EMBL" id="EFA86499.1"/>
    </source>
</evidence>
<keyword evidence="1 3" id="KW-0853">WD repeat</keyword>
<dbReference type="RefSeq" id="XP_020438604.1">
    <property type="nucleotide sequence ID" value="XM_020571330.1"/>
</dbReference>
<dbReference type="EMBL" id="ADBJ01000002">
    <property type="protein sequence ID" value="EFA86499.1"/>
    <property type="molecule type" value="Genomic_DNA"/>
</dbReference>
<dbReference type="AlphaFoldDB" id="D3AW26"/>
<comment type="caution">
    <text evidence="4">The sequence shown here is derived from an EMBL/GenBank/DDBJ whole genome shotgun (WGS) entry which is preliminary data.</text>
</comment>
<dbReference type="InterPro" id="IPR019775">
    <property type="entry name" value="WD40_repeat_CS"/>
</dbReference>
<dbReference type="Gene3D" id="2.130.10.10">
    <property type="entry name" value="YVTN repeat-like/Quinoprotein amine dehydrogenase"/>
    <property type="match status" value="2"/>
</dbReference>
<dbReference type="InterPro" id="IPR036322">
    <property type="entry name" value="WD40_repeat_dom_sf"/>
</dbReference>
<dbReference type="PROSITE" id="PS50082">
    <property type="entry name" value="WD_REPEATS_2"/>
    <property type="match status" value="2"/>
</dbReference>
<dbReference type="InterPro" id="IPR020472">
    <property type="entry name" value="WD40_PAC1"/>
</dbReference>
<keyword evidence="2" id="KW-0677">Repeat</keyword>
<keyword evidence="5" id="KW-1185">Reference proteome</keyword>
<dbReference type="PANTHER" id="PTHR19854:SF1">
    <property type="entry name" value="GUANINE NUCLEOTIDE-BINDING PROTEIN SUBUNIT BETA-LIKE PROTEIN 1"/>
    <property type="match status" value="1"/>
</dbReference>
<evidence type="ECO:0000256" key="3">
    <source>
        <dbReference type="PROSITE-ProRule" id="PRU00221"/>
    </source>
</evidence>
<organism evidence="4 5">
    <name type="scientific">Heterostelium pallidum (strain ATCC 26659 / Pp 5 / PN500)</name>
    <name type="common">Cellular slime mold</name>
    <name type="synonym">Polysphondylium pallidum</name>
    <dbReference type="NCBI Taxonomy" id="670386"/>
    <lineage>
        <taxon>Eukaryota</taxon>
        <taxon>Amoebozoa</taxon>
        <taxon>Evosea</taxon>
        <taxon>Eumycetozoa</taxon>
        <taxon>Dictyostelia</taxon>
        <taxon>Acytosteliales</taxon>
        <taxon>Acytosteliaceae</taxon>
        <taxon>Heterostelium</taxon>
    </lineage>
</organism>
<dbReference type="PANTHER" id="PTHR19854">
    <property type="entry name" value="TRANSDUCIN BETA-LIKE 3"/>
    <property type="match status" value="1"/>
</dbReference>
<evidence type="ECO:0000313" key="5">
    <source>
        <dbReference type="Proteomes" id="UP000001396"/>
    </source>
</evidence>
<dbReference type="Proteomes" id="UP000001396">
    <property type="component" value="Unassembled WGS sequence"/>
</dbReference>
<dbReference type="PROSITE" id="PS00678">
    <property type="entry name" value="WD_REPEATS_1"/>
    <property type="match status" value="1"/>
</dbReference>
<evidence type="ECO:0000256" key="2">
    <source>
        <dbReference type="ARBA" id="ARBA00022737"/>
    </source>
</evidence>
<dbReference type="PROSITE" id="PS50294">
    <property type="entry name" value="WD_REPEATS_REGION"/>
    <property type="match status" value="1"/>
</dbReference>
<dbReference type="Pfam" id="PF00400">
    <property type="entry name" value="WD40"/>
    <property type="match status" value="3"/>
</dbReference>
<dbReference type="InterPro" id="IPR015943">
    <property type="entry name" value="WD40/YVTN_repeat-like_dom_sf"/>
</dbReference>
<dbReference type="PRINTS" id="PR00320">
    <property type="entry name" value="GPROTEINBRPT"/>
</dbReference>
<sequence>MNESRADDAPDPYFVLRGHRTFINSVCFDQLNDSFLYSGSGDGEIRLWNVEEKRCLKVIQHAHPEGGVLSLHTVPNHNTVISQGRDGTIKVWNLDQTGLSLIDKIETNSISLGKCSPIVGNLQTLKNAPSIATTTTTTPTSSSTTTTTAQSAATDQNVLNNSSSMININTTINGFENLVAISSDEVPSQIEIWDLTQREIVMRVKADQLGNSDRHGMAMSIKLWREQPVGQLNLCSGFENGGLCLWDLRNAQQTAVKSKLHTEPLLSFALKDGNGVSGSGDNKIVDFKINYDSGIFEKITEHTLNNNGISDVKIRGDGKIYATAGWDRRVRIYNFRKHTPLAILKVCVVDIYCTTIRYNQPQDQIDEIN</sequence>
<dbReference type="GeneID" id="31355827"/>
<dbReference type="InterPro" id="IPR001680">
    <property type="entry name" value="WD40_rpt"/>
</dbReference>
<feature type="repeat" description="WD" evidence="3">
    <location>
        <begin position="16"/>
        <end position="58"/>
    </location>
</feature>
<reference evidence="4 5" key="1">
    <citation type="journal article" date="2011" name="Genome Res.">
        <title>Phylogeny-wide analysis of social amoeba genomes highlights ancient origins for complex intercellular communication.</title>
        <authorList>
            <person name="Heidel A.J."/>
            <person name="Lawal H.M."/>
            <person name="Felder M."/>
            <person name="Schilde C."/>
            <person name="Helps N.R."/>
            <person name="Tunggal B."/>
            <person name="Rivero F."/>
            <person name="John U."/>
            <person name="Schleicher M."/>
            <person name="Eichinger L."/>
            <person name="Platzer M."/>
            <person name="Noegel A.A."/>
            <person name="Schaap P."/>
            <person name="Gloeckner G."/>
        </authorList>
    </citation>
    <scope>NUCLEOTIDE SEQUENCE [LARGE SCALE GENOMIC DNA]</scope>
    <source>
        <strain evidence="5">ATCC 26659 / Pp 5 / PN500</strain>
    </source>
</reference>
<dbReference type="OMA" id="YQRQSMQ"/>
<protein>
    <submittedName>
        <fullName evidence="4">Guanine nucleotide-binding protein subunit beta-like protein 1</fullName>
    </submittedName>
</protein>